<proteinExistence type="inferred from homology"/>
<reference evidence="4" key="1">
    <citation type="submission" date="2022-12" db="EMBL/GenBank/DDBJ databases">
        <title>Draft genome assemblies for two species of Escallonia (Escalloniales).</title>
        <authorList>
            <person name="Chanderbali A."/>
            <person name="Dervinis C."/>
            <person name="Anghel I."/>
            <person name="Soltis D."/>
            <person name="Soltis P."/>
            <person name="Zapata F."/>
        </authorList>
    </citation>
    <scope>NUCLEOTIDE SEQUENCE</scope>
    <source>
        <strain evidence="4">UCBG64.0493</strain>
        <tissue evidence="4">Leaf</tissue>
    </source>
</reference>
<organism evidence="4 5">
    <name type="scientific">Escallonia herrerae</name>
    <dbReference type="NCBI Taxonomy" id="1293975"/>
    <lineage>
        <taxon>Eukaryota</taxon>
        <taxon>Viridiplantae</taxon>
        <taxon>Streptophyta</taxon>
        <taxon>Embryophyta</taxon>
        <taxon>Tracheophyta</taxon>
        <taxon>Spermatophyta</taxon>
        <taxon>Magnoliopsida</taxon>
        <taxon>eudicotyledons</taxon>
        <taxon>Gunneridae</taxon>
        <taxon>Pentapetalae</taxon>
        <taxon>asterids</taxon>
        <taxon>campanulids</taxon>
        <taxon>Escalloniales</taxon>
        <taxon>Escalloniaceae</taxon>
        <taxon>Escallonia</taxon>
    </lineage>
</organism>
<evidence type="ECO:0000256" key="1">
    <source>
        <dbReference type="ARBA" id="ARBA00010820"/>
    </source>
</evidence>
<protein>
    <recommendedName>
        <fullName evidence="3">Glabrous enhancer-binding protein-like DBD domain-containing protein</fullName>
    </recommendedName>
</protein>
<dbReference type="InterPro" id="IPR053932">
    <property type="entry name" value="GeBP-like_DBD"/>
</dbReference>
<feature type="compositionally biased region" description="Low complexity" evidence="2">
    <location>
        <begin position="9"/>
        <end position="19"/>
    </location>
</feature>
<feature type="compositionally biased region" description="Basic and acidic residues" evidence="2">
    <location>
        <begin position="138"/>
        <end position="153"/>
    </location>
</feature>
<dbReference type="PANTHER" id="PTHR31662:SF33">
    <property type="entry name" value="DNA-BINDING STOREKEEPER PROTEIN TRANSCRIPTIONAL REGULATOR-LIKE PROTEIN"/>
    <property type="match status" value="1"/>
</dbReference>
<gene>
    <name evidence="4" type="ORF">RJ639_006046</name>
</gene>
<feature type="compositionally biased region" description="Acidic residues" evidence="2">
    <location>
        <begin position="51"/>
        <end position="72"/>
    </location>
</feature>
<dbReference type="InterPro" id="IPR007592">
    <property type="entry name" value="GEBP"/>
</dbReference>
<feature type="compositionally biased region" description="Acidic residues" evidence="2">
    <location>
        <begin position="20"/>
        <end position="35"/>
    </location>
</feature>
<evidence type="ECO:0000313" key="5">
    <source>
        <dbReference type="Proteomes" id="UP001188597"/>
    </source>
</evidence>
<feature type="compositionally biased region" description="Pro residues" evidence="2">
    <location>
        <begin position="73"/>
        <end position="83"/>
    </location>
</feature>
<accession>A0AA88VWF2</accession>
<dbReference type="Pfam" id="PF04504">
    <property type="entry name" value="GeBP-like_DBD"/>
    <property type="match status" value="1"/>
</dbReference>
<dbReference type="Proteomes" id="UP001188597">
    <property type="component" value="Unassembled WGS sequence"/>
</dbReference>
<feature type="region of interest" description="Disordered" evidence="2">
    <location>
        <begin position="1"/>
        <end position="171"/>
    </location>
</feature>
<evidence type="ECO:0000259" key="3">
    <source>
        <dbReference type="Pfam" id="PF04504"/>
    </source>
</evidence>
<sequence length="397" mass="43697">MAPPRKQRSAPQDDPPSASSDDDDSTQEEEEEEEQQQQQNTQPAPHKPEEGSEEESGEESAEESGEEEEEEAPPPAQQPPVQIPDPSGSLTDEGSESGSDSESQLFEVRPIATKPMMEGSSAKPSSKPGPVSKPGPKRPAEAQRNGKDTDAKKGKISNGNDESNEKKSAVSRLWSDTDELVVLKGMIDYQTKKRSDPYADMGAFYEFIKGQLHVDISKSQLTEKIRRLKKKYLNNADKGEDPVFSRPHELKSFQLSKKIWGVGTSNNEVASGNRKAKSSGEVGNSVTGVVKEGTMDIVMREALEENVKVDKDAFSAKYPYLVGSLQSDKHASLTMPSSFVKENISLIGSTKAEELDKKWKNLVQKEVGLYARRVDLIQEQLKLVNATEMKTKVNSSK</sequence>
<evidence type="ECO:0000256" key="2">
    <source>
        <dbReference type="SAM" id="MobiDB-lite"/>
    </source>
</evidence>
<keyword evidence="5" id="KW-1185">Reference proteome</keyword>
<feature type="domain" description="Glabrous enhancer-binding protein-like DBD" evidence="3">
    <location>
        <begin position="171"/>
        <end position="261"/>
    </location>
</feature>
<dbReference type="GO" id="GO:0006355">
    <property type="term" value="P:regulation of DNA-templated transcription"/>
    <property type="evidence" value="ECO:0007669"/>
    <property type="project" value="InterPro"/>
</dbReference>
<feature type="compositionally biased region" description="Low complexity" evidence="2">
    <location>
        <begin position="87"/>
        <end position="103"/>
    </location>
</feature>
<comment type="similarity">
    <text evidence="1">Belongs to the GeBP family.</text>
</comment>
<dbReference type="PANTHER" id="PTHR31662">
    <property type="entry name" value="BNAANNG10740D PROTEIN-RELATED"/>
    <property type="match status" value="1"/>
</dbReference>
<feature type="compositionally biased region" description="Low complexity" evidence="2">
    <location>
        <begin position="119"/>
        <end position="134"/>
    </location>
</feature>
<name>A0AA88VWF2_9ASTE</name>
<evidence type="ECO:0000313" key="4">
    <source>
        <dbReference type="EMBL" id="KAK3015258.1"/>
    </source>
</evidence>
<comment type="caution">
    <text evidence="4">The sequence shown here is derived from an EMBL/GenBank/DDBJ whole genome shotgun (WGS) entry which is preliminary data.</text>
</comment>
<dbReference type="EMBL" id="JAVXUP010001158">
    <property type="protein sequence ID" value="KAK3015258.1"/>
    <property type="molecule type" value="Genomic_DNA"/>
</dbReference>
<dbReference type="AlphaFoldDB" id="A0AA88VWF2"/>
<dbReference type="GO" id="GO:0005634">
    <property type="term" value="C:nucleus"/>
    <property type="evidence" value="ECO:0007669"/>
    <property type="project" value="TreeGrafter"/>
</dbReference>